<evidence type="ECO:0000313" key="2">
    <source>
        <dbReference type="Proteomes" id="UP001235966"/>
    </source>
</evidence>
<protein>
    <submittedName>
        <fullName evidence="1">MinD-like ATPase involved in chromosome partitioning or flagellar assembly</fullName>
    </submittedName>
</protein>
<evidence type="ECO:0000313" key="1">
    <source>
        <dbReference type="EMBL" id="MDP9800537.1"/>
    </source>
</evidence>
<proteinExistence type="predicted"/>
<dbReference type="InterPro" id="IPR027417">
    <property type="entry name" value="P-loop_NTPase"/>
</dbReference>
<dbReference type="EMBL" id="JAUSQW010000001">
    <property type="protein sequence ID" value="MDP9800537.1"/>
    <property type="molecule type" value="Genomic_DNA"/>
</dbReference>
<sequence>MSVLLLVNPDFEEQLLYALGQRRTDHYIVRRCADLTELLATASAGVGGAALIDGDRESLSLTAVKELQSLGLQVGLIGGKQPAQYLRNMSAQVISPSEAVAWIESVGELERPSAPAPASGSGVIVAVWGPPGSHGRSTIARELARLSGGVVVDLDLVAPSLAQMCAVEESSALVAFARNVEKGRDVEAAADLLVETDSSGTRVIAGLNSAARWREISAPVVEKIVETLRMRESWIFLDLAGGFSGSDAMRDRWNVTRRVIEGSDVVLHVSSASVLGIRRLLEHIDLYTPGEEGVIVVNQVRSSSVGHDPSGQISRLLVPVRLPSILIRDDAAKCDAALLRGESIVQRAPKSAASKDIVRLWEFVRDEMIGGR</sequence>
<gene>
    <name evidence="1" type="ORF">J2S49_000613</name>
</gene>
<dbReference type="SUPFAM" id="SSF52540">
    <property type="entry name" value="P-loop containing nucleoside triphosphate hydrolases"/>
    <property type="match status" value="1"/>
</dbReference>
<accession>A0ABT9NA10</accession>
<comment type="caution">
    <text evidence="1">The sequence shown here is derived from an EMBL/GenBank/DDBJ whole genome shotgun (WGS) entry which is preliminary data.</text>
</comment>
<dbReference type="Proteomes" id="UP001235966">
    <property type="component" value="Unassembled WGS sequence"/>
</dbReference>
<dbReference type="Gene3D" id="3.40.50.300">
    <property type="entry name" value="P-loop containing nucleotide triphosphate hydrolases"/>
    <property type="match status" value="1"/>
</dbReference>
<name>A0ABT9NA10_9ACTO</name>
<reference evidence="1 2" key="1">
    <citation type="submission" date="2023-07" db="EMBL/GenBank/DDBJ databases">
        <title>Sequencing the genomes of 1000 actinobacteria strains.</title>
        <authorList>
            <person name="Klenk H.-P."/>
        </authorList>
    </citation>
    <scope>NUCLEOTIDE SEQUENCE [LARGE SCALE GENOMIC DNA]</scope>
    <source>
        <strain evidence="1 2">DSM 102162</strain>
    </source>
</reference>
<dbReference type="RefSeq" id="WP_307014231.1">
    <property type="nucleotide sequence ID" value="NZ_JAUSQW010000001.1"/>
</dbReference>
<keyword evidence="2" id="KW-1185">Reference proteome</keyword>
<organism evidence="1 2">
    <name type="scientific">Arcanobacterium wilhelmae</name>
    <dbReference type="NCBI Taxonomy" id="1803177"/>
    <lineage>
        <taxon>Bacteria</taxon>
        <taxon>Bacillati</taxon>
        <taxon>Actinomycetota</taxon>
        <taxon>Actinomycetes</taxon>
        <taxon>Actinomycetales</taxon>
        <taxon>Actinomycetaceae</taxon>
        <taxon>Arcanobacterium</taxon>
    </lineage>
</organism>